<gene>
    <name evidence="3" type="ORF">MUN79_01980</name>
</gene>
<evidence type="ECO:0000259" key="2">
    <source>
        <dbReference type="Pfam" id="PF14024"/>
    </source>
</evidence>
<dbReference type="RefSeq" id="WP_244676143.1">
    <property type="nucleotide sequence ID" value="NZ_CP095046.1"/>
</dbReference>
<dbReference type="InterPro" id="IPR025334">
    <property type="entry name" value="DUF4240"/>
</dbReference>
<dbReference type="Pfam" id="PF14024">
    <property type="entry name" value="DUF4240"/>
    <property type="match status" value="1"/>
</dbReference>
<proteinExistence type="predicted"/>
<dbReference type="Proteomes" id="UP000831796">
    <property type="component" value="Chromosome"/>
</dbReference>
<dbReference type="EMBL" id="CP095046">
    <property type="protein sequence ID" value="UOQ72785.1"/>
    <property type="molecule type" value="Genomic_DNA"/>
</dbReference>
<protein>
    <submittedName>
        <fullName evidence="3">DUF4240 domain-containing protein</fullName>
    </submittedName>
</protein>
<name>A0A8T9Q6P8_9BACT</name>
<evidence type="ECO:0000313" key="3">
    <source>
        <dbReference type="EMBL" id="UOQ72785.1"/>
    </source>
</evidence>
<feature type="region of interest" description="Disordered" evidence="1">
    <location>
        <begin position="127"/>
        <end position="156"/>
    </location>
</feature>
<sequence length="177" mass="20320">MTNSEFWQLLDASKAAAAGSQTIQADFLSEQLAALEPEQIIEFERRLRENLREADDYSIMAALKILDGYVMDDSYLYFRCWLIGQGQAVFQNALRDADSLAQVVQEAYQEFENLLYVATEAYGRRTGRREEDDTFPRSVAAEQGLDYDLGSETKGQDWREEQLPKLLPRLWKKFGGN</sequence>
<dbReference type="KEGG" id="hcu:MUN79_01980"/>
<organism evidence="3 4">
    <name type="scientific">Hymenobacter cellulosilyticus</name>
    <dbReference type="NCBI Taxonomy" id="2932248"/>
    <lineage>
        <taxon>Bacteria</taxon>
        <taxon>Pseudomonadati</taxon>
        <taxon>Bacteroidota</taxon>
        <taxon>Cytophagia</taxon>
        <taxon>Cytophagales</taxon>
        <taxon>Hymenobacteraceae</taxon>
        <taxon>Hymenobacter</taxon>
    </lineage>
</organism>
<reference evidence="3" key="1">
    <citation type="submission" date="2022-04" db="EMBL/GenBank/DDBJ databases">
        <title>Hymenobacter sp. isolated from the air.</title>
        <authorList>
            <person name="Won M."/>
            <person name="Lee C.-M."/>
            <person name="Woen H.-Y."/>
            <person name="Kwon S.-W."/>
        </authorList>
    </citation>
    <scope>NUCLEOTIDE SEQUENCE</scope>
    <source>
        <strain evidence="3">5116S-3</strain>
    </source>
</reference>
<evidence type="ECO:0000256" key="1">
    <source>
        <dbReference type="SAM" id="MobiDB-lite"/>
    </source>
</evidence>
<feature type="domain" description="DUF4240" evidence="2">
    <location>
        <begin position="1"/>
        <end position="123"/>
    </location>
</feature>
<accession>A0A8T9Q6P8</accession>
<dbReference type="AlphaFoldDB" id="A0A8T9Q6P8"/>
<keyword evidence="4" id="KW-1185">Reference proteome</keyword>
<evidence type="ECO:0000313" key="4">
    <source>
        <dbReference type="Proteomes" id="UP000831796"/>
    </source>
</evidence>